<evidence type="ECO:0000313" key="2">
    <source>
        <dbReference type="EMBL" id="EDN91382.1"/>
    </source>
</evidence>
<gene>
    <name evidence="2" type="ORF">SS1G_00785</name>
</gene>
<dbReference type="GeneID" id="5494331"/>
<dbReference type="Gene3D" id="1.10.10.60">
    <property type="entry name" value="Homeodomain-like"/>
    <property type="match status" value="1"/>
</dbReference>
<evidence type="ECO:0000259" key="1">
    <source>
        <dbReference type="Pfam" id="PF05225"/>
    </source>
</evidence>
<dbReference type="InterPro" id="IPR007889">
    <property type="entry name" value="HTH_Psq"/>
</dbReference>
<dbReference type="EMBL" id="CH476621">
    <property type="protein sequence ID" value="EDN91382.1"/>
    <property type="molecule type" value="Genomic_DNA"/>
</dbReference>
<dbReference type="GO" id="GO:0003677">
    <property type="term" value="F:DNA binding"/>
    <property type="evidence" value="ECO:0007669"/>
    <property type="project" value="InterPro"/>
</dbReference>
<dbReference type="Proteomes" id="UP000001312">
    <property type="component" value="Unassembled WGS sequence"/>
</dbReference>
<keyword evidence="3" id="KW-1185">Reference proteome</keyword>
<organism evidence="2 3">
    <name type="scientific">Sclerotinia sclerotiorum (strain ATCC 18683 / 1980 / Ss-1)</name>
    <name type="common">White mold</name>
    <name type="synonym">Whetzelinia sclerotiorum</name>
    <dbReference type="NCBI Taxonomy" id="665079"/>
    <lineage>
        <taxon>Eukaryota</taxon>
        <taxon>Fungi</taxon>
        <taxon>Dikarya</taxon>
        <taxon>Ascomycota</taxon>
        <taxon>Pezizomycotina</taxon>
        <taxon>Leotiomycetes</taxon>
        <taxon>Helotiales</taxon>
        <taxon>Sclerotiniaceae</taxon>
        <taxon>Sclerotinia</taxon>
    </lineage>
</organism>
<dbReference type="KEGG" id="ssl:SS1G_00785"/>
<dbReference type="SUPFAM" id="SSF46689">
    <property type="entry name" value="Homeodomain-like"/>
    <property type="match status" value="1"/>
</dbReference>
<reference evidence="3" key="1">
    <citation type="journal article" date="2011" name="PLoS Genet.">
        <title>Genomic analysis of the necrotrophic fungal pathogens Sclerotinia sclerotiorum and Botrytis cinerea.</title>
        <authorList>
            <person name="Amselem J."/>
            <person name="Cuomo C.A."/>
            <person name="van Kan J.A."/>
            <person name="Viaud M."/>
            <person name="Benito E.P."/>
            <person name="Couloux A."/>
            <person name="Coutinho P.M."/>
            <person name="de Vries R.P."/>
            <person name="Dyer P.S."/>
            <person name="Fillinger S."/>
            <person name="Fournier E."/>
            <person name="Gout L."/>
            <person name="Hahn M."/>
            <person name="Kohn L."/>
            <person name="Lapalu N."/>
            <person name="Plummer K.M."/>
            <person name="Pradier J.M."/>
            <person name="Quevillon E."/>
            <person name="Sharon A."/>
            <person name="Simon A."/>
            <person name="ten Have A."/>
            <person name="Tudzynski B."/>
            <person name="Tudzynski P."/>
            <person name="Wincker P."/>
            <person name="Andrew M."/>
            <person name="Anthouard V."/>
            <person name="Beever R.E."/>
            <person name="Beffa R."/>
            <person name="Benoit I."/>
            <person name="Bouzid O."/>
            <person name="Brault B."/>
            <person name="Chen Z."/>
            <person name="Choquer M."/>
            <person name="Collemare J."/>
            <person name="Cotton P."/>
            <person name="Danchin E.G."/>
            <person name="Da Silva C."/>
            <person name="Gautier A."/>
            <person name="Giraud C."/>
            <person name="Giraud T."/>
            <person name="Gonzalez C."/>
            <person name="Grossetete S."/>
            <person name="Guldener U."/>
            <person name="Henrissat B."/>
            <person name="Howlett B.J."/>
            <person name="Kodira C."/>
            <person name="Kretschmer M."/>
            <person name="Lappartient A."/>
            <person name="Leroch M."/>
            <person name="Levis C."/>
            <person name="Mauceli E."/>
            <person name="Neuveglise C."/>
            <person name="Oeser B."/>
            <person name="Pearson M."/>
            <person name="Poulain J."/>
            <person name="Poussereau N."/>
            <person name="Quesneville H."/>
            <person name="Rascle C."/>
            <person name="Schumacher J."/>
            <person name="Segurens B."/>
            <person name="Sexton A."/>
            <person name="Silva E."/>
            <person name="Sirven C."/>
            <person name="Soanes D.M."/>
            <person name="Talbot N.J."/>
            <person name="Templeton M."/>
            <person name="Yandava C."/>
            <person name="Yarden O."/>
            <person name="Zeng Q."/>
            <person name="Rollins J.A."/>
            <person name="Lebrun M.H."/>
            <person name="Dickman M."/>
        </authorList>
    </citation>
    <scope>NUCLEOTIDE SEQUENCE [LARGE SCALE GENOMIC DNA]</scope>
    <source>
        <strain evidence="3">ATCC 18683 / 1980 / Ss-1</strain>
    </source>
</reference>
<accession>A7E660</accession>
<protein>
    <recommendedName>
        <fullName evidence="1">HTH psq-type domain-containing protein</fullName>
    </recommendedName>
</protein>
<dbReference type="InterPro" id="IPR009057">
    <property type="entry name" value="Homeodomain-like_sf"/>
</dbReference>
<dbReference type="Pfam" id="PF05225">
    <property type="entry name" value="HTH_psq"/>
    <property type="match status" value="1"/>
</dbReference>
<dbReference type="RefSeq" id="XP_001598696.1">
    <property type="nucleotide sequence ID" value="XM_001598646.1"/>
</dbReference>
<evidence type="ECO:0000313" key="3">
    <source>
        <dbReference type="Proteomes" id="UP000001312"/>
    </source>
</evidence>
<proteinExistence type="predicted"/>
<dbReference type="AlphaFoldDB" id="A7E660"/>
<dbReference type="HOGENOM" id="CLU_940613_0_0_1"/>
<dbReference type="InParanoid" id="A7E660"/>
<sequence>MKPVPRDFWIEIFDVSNFGGFDDLCSSRLAWTTFYGIVNNKEMLILQSSDRIGVNKISMDDGQVRKHQCRSFGVRVDGDLDRRRSSLINYINTNSIIRSESSIFRLNLFKQGHYFGAHSFKVCLSQEQPEEARTKFNENDKSNTTELALTNHTADRIKESLYLLTWFIRTLYTFTSIITFQLQHAIYQYLIMQTTSKEARINLAIEAIRTSQNLSIRKAAKLYNIPHTTFTFRMNGILPLIELRLTNHKMTELEEKSLFQYILDMDKRGFSPRISDIEDIANYILETRGAKKVGKL</sequence>
<name>A7E660_SCLS1</name>
<feature type="domain" description="HTH psq-type" evidence="1">
    <location>
        <begin position="198"/>
        <end position="235"/>
    </location>
</feature>